<sequence>LNLRSNSTGSSFPANFSKPVPLAVVSLDNDEAFGYLKQLIRRALRVIVTPAVYPRLKKLPYINIQSTGQKSLYVNTV</sequence>
<feature type="non-terminal residue" evidence="1">
    <location>
        <position position="1"/>
    </location>
</feature>
<protein>
    <submittedName>
        <fullName evidence="1">Uncharacterized protein</fullName>
    </submittedName>
</protein>
<reference evidence="2" key="1">
    <citation type="journal article" date="2018" name="Nat. Microbiol.">
        <title>Leveraging single-cell genomics to expand the fungal tree of life.</title>
        <authorList>
            <person name="Ahrendt S.R."/>
            <person name="Quandt C.A."/>
            <person name="Ciobanu D."/>
            <person name="Clum A."/>
            <person name="Salamov A."/>
            <person name="Andreopoulos B."/>
            <person name="Cheng J.F."/>
            <person name="Woyke T."/>
            <person name="Pelin A."/>
            <person name="Henrissat B."/>
            <person name="Reynolds N.K."/>
            <person name="Benny G.L."/>
            <person name="Smith M.E."/>
            <person name="James T.Y."/>
            <person name="Grigoriev I.V."/>
        </authorList>
    </citation>
    <scope>NUCLEOTIDE SEQUENCE [LARGE SCALE GENOMIC DNA]</scope>
    <source>
        <strain evidence="2">RSA 468</strain>
    </source>
</reference>
<organism evidence="1 2">
    <name type="scientific">Dimargaris cristalligena</name>
    <dbReference type="NCBI Taxonomy" id="215637"/>
    <lineage>
        <taxon>Eukaryota</taxon>
        <taxon>Fungi</taxon>
        <taxon>Fungi incertae sedis</taxon>
        <taxon>Zoopagomycota</taxon>
        <taxon>Kickxellomycotina</taxon>
        <taxon>Dimargaritomycetes</taxon>
        <taxon>Dimargaritales</taxon>
        <taxon>Dimargaritaceae</taxon>
        <taxon>Dimargaris</taxon>
    </lineage>
</organism>
<dbReference type="AlphaFoldDB" id="A0A4P9ZQ31"/>
<dbReference type="EMBL" id="ML003057">
    <property type="protein sequence ID" value="RKP34821.1"/>
    <property type="molecule type" value="Genomic_DNA"/>
</dbReference>
<accession>A0A4P9ZQ31</accession>
<gene>
    <name evidence="1" type="ORF">BJ085DRAFT_19490</name>
</gene>
<dbReference type="STRING" id="215637.A0A4P9ZQ31"/>
<proteinExistence type="predicted"/>
<keyword evidence="2" id="KW-1185">Reference proteome</keyword>
<evidence type="ECO:0000313" key="2">
    <source>
        <dbReference type="Proteomes" id="UP000268162"/>
    </source>
</evidence>
<name>A0A4P9ZQ31_9FUNG</name>
<evidence type="ECO:0000313" key="1">
    <source>
        <dbReference type="EMBL" id="RKP34821.1"/>
    </source>
</evidence>
<dbReference type="Proteomes" id="UP000268162">
    <property type="component" value="Unassembled WGS sequence"/>
</dbReference>